<evidence type="ECO:0000313" key="1">
    <source>
        <dbReference type="EMBL" id="RNA09412.1"/>
    </source>
</evidence>
<dbReference type="InterPro" id="IPR011992">
    <property type="entry name" value="EF-hand-dom_pair"/>
</dbReference>
<keyword evidence="2" id="KW-1185">Reference proteome</keyword>
<comment type="caution">
    <text evidence="1">The sequence shown here is derived from an EMBL/GenBank/DDBJ whole genome shotgun (WGS) entry which is preliminary data.</text>
</comment>
<feature type="non-terminal residue" evidence="1">
    <location>
        <position position="210"/>
    </location>
</feature>
<dbReference type="Proteomes" id="UP000276133">
    <property type="component" value="Unassembled WGS sequence"/>
</dbReference>
<protein>
    <submittedName>
        <fullName evidence="1">WD repeat-containing on Y chromosome-like isoform X2</fullName>
    </submittedName>
</protein>
<dbReference type="AlphaFoldDB" id="A0A3M7QDZ3"/>
<dbReference type="OrthoDB" id="75172at2759"/>
<dbReference type="SUPFAM" id="SSF47473">
    <property type="entry name" value="EF-hand"/>
    <property type="match status" value="1"/>
</dbReference>
<sequence>MDYIDDPICTDQVQKFDGTKTIADLYYSKKKSWMNILLLRKEASDIQEENGRFIQNIAIKMNENTKKKIRAENHLEFEEILRVEHLRELKKKFFEFTKIKSSRIFVQDFLFDPKKKKQAESLNQDEFLEVLKTLPFYDEFEFELEKLFQRIDHHNIGCINWTDVSNYFTIHLQENEYSEPKIKLCEHNKREVTVKVLKIENPLRFVNISR</sequence>
<proteinExistence type="predicted"/>
<evidence type="ECO:0000313" key="2">
    <source>
        <dbReference type="Proteomes" id="UP000276133"/>
    </source>
</evidence>
<gene>
    <name evidence="1" type="ORF">BpHYR1_037923</name>
</gene>
<dbReference type="EMBL" id="REGN01006468">
    <property type="protein sequence ID" value="RNA09412.1"/>
    <property type="molecule type" value="Genomic_DNA"/>
</dbReference>
<reference evidence="1 2" key="1">
    <citation type="journal article" date="2018" name="Sci. Rep.">
        <title>Genomic signatures of local adaptation to the degree of environmental predictability in rotifers.</title>
        <authorList>
            <person name="Franch-Gras L."/>
            <person name="Hahn C."/>
            <person name="Garcia-Roger E.M."/>
            <person name="Carmona M.J."/>
            <person name="Serra M."/>
            <person name="Gomez A."/>
        </authorList>
    </citation>
    <scope>NUCLEOTIDE SEQUENCE [LARGE SCALE GENOMIC DNA]</scope>
    <source>
        <strain evidence="1">HYR1</strain>
    </source>
</reference>
<name>A0A3M7QDZ3_BRAPC</name>
<accession>A0A3M7QDZ3</accession>
<organism evidence="1 2">
    <name type="scientific">Brachionus plicatilis</name>
    <name type="common">Marine rotifer</name>
    <name type="synonym">Brachionus muelleri</name>
    <dbReference type="NCBI Taxonomy" id="10195"/>
    <lineage>
        <taxon>Eukaryota</taxon>
        <taxon>Metazoa</taxon>
        <taxon>Spiralia</taxon>
        <taxon>Gnathifera</taxon>
        <taxon>Rotifera</taxon>
        <taxon>Eurotatoria</taxon>
        <taxon>Monogononta</taxon>
        <taxon>Pseudotrocha</taxon>
        <taxon>Ploima</taxon>
        <taxon>Brachionidae</taxon>
        <taxon>Brachionus</taxon>
    </lineage>
</organism>